<dbReference type="EMBL" id="JAPQKR010000012">
    <property type="protein sequence ID" value="KAJ5203650.1"/>
    <property type="molecule type" value="Genomic_DNA"/>
</dbReference>
<dbReference type="Gene3D" id="3.90.1150.10">
    <property type="entry name" value="Aspartate Aminotransferase, domain 1"/>
    <property type="match status" value="1"/>
</dbReference>
<dbReference type="InterPro" id="IPR015421">
    <property type="entry name" value="PyrdxlP-dep_Trfase_major"/>
</dbReference>
<evidence type="ECO:0000313" key="3">
    <source>
        <dbReference type="Proteomes" id="UP001150904"/>
    </source>
</evidence>
<sequence length="402" mass="44107">MAPTFDVAAARAQFPALQQEQVFMDNAGGSQVLRSVADSIRSYLLNTNVQLGATYKVSQASTTAYAEAYKVAAGFINARPEEISIGVSTTQLLHNLSTALKLQAGDELILSKLNHEANTAPWVRVAERLGLTIKWWTALDPKNPVCDEAQLNALLSNKTRLVTCPHASNITGTISPIREIADAVHAYPRALLCVDGVAFAPHRQVDVQALGVDFYAFSWYKVYGPHLAQLYASQRIHDQVQSLAHFFKPTNTLDLKLNLASANYELIQSIPAVVEYFGAEPDKTWSEMAAHEERLQEILLDFLTANDRIAIIGEPSSIKDLRVPVISFTVRGVGSQQLVEAVESRSAYGFRSGHMYSHRLLAEVCGLADVEDGVVRVSFLHYNTEAEVEGLVKVLGEVLDSL</sequence>
<dbReference type="InterPro" id="IPR000192">
    <property type="entry name" value="Aminotrans_V_dom"/>
</dbReference>
<gene>
    <name evidence="2" type="ORF">N7498_004529</name>
</gene>
<dbReference type="Gene3D" id="3.40.640.10">
    <property type="entry name" value="Type I PLP-dependent aspartate aminotransferase-like (Major domain)"/>
    <property type="match status" value="1"/>
</dbReference>
<dbReference type="RefSeq" id="XP_058308129.1">
    <property type="nucleotide sequence ID" value="XM_058451591.1"/>
</dbReference>
<dbReference type="Proteomes" id="UP001150904">
    <property type="component" value="Unassembled WGS sequence"/>
</dbReference>
<dbReference type="InterPro" id="IPR015422">
    <property type="entry name" value="PyrdxlP-dep_Trfase_small"/>
</dbReference>
<keyword evidence="3" id="KW-1185">Reference proteome</keyword>
<dbReference type="Pfam" id="PF00266">
    <property type="entry name" value="Aminotran_5"/>
    <property type="match status" value="1"/>
</dbReference>
<organism evidence="2 3">
    <name type="scientific">Penicillium cinerascens</name>
    <dbReference type="NCBI Taxonomy" id="70096"/>
    <lineage>
        <taxon>Eukaryota</taxon>
        <taxon>Fungi</taxon>
        <taxon>Dikarya</taxon>
        <taxon>Ascomycota</taxon>
        <taxon>Pezizomycotina</taxon>
        <taxon>Eurotiomycetes</taxon>
        <taxon>Eurotiomycetidae</taxon>
        <taxon>Eurotiales</taxon>
        <taxon>Aspergillaceae</taxon>
        <taxon>Penicillium</taxon>
    </lineage>
</organism>
<evidence type="ECO:0000259" key="1">
    <source>
        <dbReference type="Pfam" id="PF00266"/>
    </source>
</evidence>
<reference evidence="2" key="1">
    <citation type="submission" date="2022-12" db="EMBL/GenBank/DDBJ databases">
        <authorList>
            <person name="Petersen C."/>
        </authorList>
    </citation>
    <scope>NUCLEOTIDE SEQUENCE</scope>
    <source>
        <strain evidence="2">IBT 15544</strain>
    </source>
</reference>
<feature type="domain" description="Aminotransferase class V" evidence="1">
    <location>
        <begin position="22"/>
        <end position="390"/>
    </location>
</feature>
<dbReference type="GeneID" id="83178892"/>
<accession>A0A9W9MM05</accession>
<dbReference type="OrthoDB" id="420046at2759"/>
<dbReference type="AlphaFoldDB" id="A0A9W9MM05"/>
<dbReference type="SUPFAM" id="SSF53383">
    <property type="entry name" value="PLP-dependent transferases"/>
    <property type="match status" value="1"/>
</dbReference>
<name>A0A9W9MM05_9EURO</name>
<proteinExistence type="predicted"/>
<dbReference type="PANTHER" id="PTHR43586">
    <property type="entry name" value="CYSTEINE DESULFURASE"/>
    <property type="match status" value="1"/>
</dbReference>
<dbReference type="PANTHER" id="PTHR43586:SF21">
    <property type="entry name" value="PYRIDOXAL PHOSPHATE (PLP)-DEPENDENT ASPARTATE AMINOTRANSFERASE SUPERFAMILY"/>
    <property type="match status" value="1"/>
</dbReference>
<comment type="caution">
    <text evidence="2">The sequence shown here is derived from an EMBL/GenBank/DDBJ whole genome shotgun (WGS) entry which is preliminary data.</text>
</comment>
<reference evidence="2" key="2">
    <citation type="journal article" date="2023" name="IMA Fungus">
        <title>Comparative genomic study of the Penicillium genus elucidates a diverse pangenome and 15 lateral gene transfer events.</title>
        <authorList>
            <person name="Petersen C."/>
            <person name="Sorensen T."/>
            <person name="Nielsen M.R."/>
            <person name="Sondergaard T.E."/>
            <person name="Sorensen J.L."/>
            <person name="Fitzpatrick D.A."/>
            <person name="Frisvad J.C."/>
            <person name="Nielsen K.L."/>
        </authorList>
    </citation>
    <scope>NUCLEOTIDE SEQUENCE</scope>
    <source>
        <strain evidence="2">IBT 15544</strain>
    </source>
</reference>
<evidence type="ECO:0000313" key="2">
    <source>
        <dbReference type="EMBL" id="KAJ5203650.1"/>
    </source>
</evidence>
<dbReference type="InterPro" id="IPR015424">
    <property type="entry name" value="PyrdxlP-dep_Trfase"/>
</dbReference>
<protein>
    <recommendedName>
        <fullName evidence="1">Aminotransferase class V domain-containing protein</fullName>
    </recommendedName>
</protein>